<dbReference type="STRING" id="754436.JCM19237_4570"/>
<evidence type="ECO:0000313" key="2">
    <source>
        <dbReference type="Proteomes" id="UP000029227"/>
    </source>
</evidence>
<evidence type="ECO:0000313" key="1">
    <source>
        <dbReference type="EMBL" id="GAL07154.1"/>
    </source>
</evidence>
<dbReference type="Proteomes" id="UP000029227">
    <property type="component" value="Unassembled WGS sequence"/>
</dbReference>
<sequence length="257" mass="29390">MTSALPVLINQSSQQPQTAAIVRGILHQFIVGLGSAVHSLYIAGSVARGCAVAGQSDLNITLVASRDLTPSETSMLQAIARRAEQQQRFFPHVDVQWVTKQTATSLEGIFYWGVWFKHGCCCVYGDDLSSRFGRFEASWDIARAFNGDIATQLETYRQRIMKTQVLPHYLTYCREIAKKMIWSAHALVFHRDRHMVWDREEAAERFLQYYPDKALQIERLFLLVSGQQVPKKAVLFMINDFGRWIVTEFDKIDRKIG</sequence>
<dbReference type="OrthoDB" id="3422944at2"/>
<dbReference type="InterPro" id="IPR043519">
    <property type="entry name" value="NT_sf"/>
</dbReference>
<name>A0A090QZ60_9GAMM</name>
<reference evidence="1 2" key="1">
    <citation type="journal article" date="2014" name="Genome Announc.">
        <title>Draft Genome Sequences of Two Vibrionaceae Species, Vibrio ponticus C121 and Photobacterium aphoticum C119, Isolated as Coral Reef Microbiota.</title>
        <authorList>
            <person name="Al-saari N."/>
            <person name="Meirelles P.M."/>
            <person name="Mino S."/>
            <person name="Suda W."/>
            <person name="Oshima K."/>
            <person name="Hattori M."/>
            <person name="Ohkuma M."/>
            <person name="Thompson F.L."/>
            <person name="Gomez-Gil B."/>
            <person name="Sawabe T."/>
            <person name="Sawabe T."/>
        </authorList>
    </citation>
    <scope>NUCLEOTIDE SEQUENCE [LARGE SCALE GENOMIC DNA]</scope>
    <source>
        <strain evidence="1 2">JCM 19237</strain>
    </source>
</reference>
<organism evidence="1 2">
    <name type="scientific">Photobacterium aphoticum</name>
    <dbReference type="NCBI Taxonomy" id="754436"/>
    <lineage>
        <taxon>Bacteria</taxon>
        <taxon>Pseudomonadati</taxon>
        <taxon>Pseudomonadota</taxon>
        <taxon>Gammaproteobacteria</taxon>
        <taxon>Vibrionales</taxon>
        <taxon>Vibrionaceae</taxon>
        <taxon>Photobacterium</taxon>
    </lineage>
</organism>
<dbReference type="AlphaFoldDB" id="A0A090QZ60"/>
<dbReference type="EMBL" id="BBMN01000015">
    <property type="protein sequence ID" value="GAL07154.1"/>
    <property type="molecule type" value="Genomic_DNA"/>
</dbReference>
<accession>A0A090QZ60</accession>
<dbReference type="SUPFAM" id="SSF81301">
    <property type="entry name" value="Nucleotidyltransferase"/>
    <property type="match status" value="1"/>
</dbReference>
<evidence type="ECO:0008006" key="3">
    <source>
        <dbReference type="Google" id="ProtNLM"/>
    </source>
</evidence>
<proteinExistence type="predicted"/>
<protein>
    <recommendedName>
        <fullName evidence="3">Polymerase nucleotidyl transferase domain-containing protein</fullName>
    </recommendedName>
</protein>
<comment type="caution">
    <text evidence="1">The sequence shown here is derived from an EMBL/GenBank/DDBJ whole genome shotgun (WGS) entry which is preliminary data.</text>
</comment>
<dbReference type="eggNOG" id="COG1708">
    <property type="taxonomic scope" value="Bacteria"/>
</dbReference>
<dbReference type="RefSeq" id="WP_053062922.1">
    <property type="nucleotide sequence ID" value="NZ_BMYC01000002.1"/>
</dbReference>
<gene>
    <name evidence="1" type="ORF">JCM19237_4570</name>
</gene>